<feature type="compositionally biased region" description="Basic and acidic residues" evidence="1">
    <location>
        <begin position="291"/>
        <end position="311"/>
    </location>
</feature>
<feature type="compositionally biased region" description="Basic residues" evidence="1">
    <location>
        <begin position="321"/>
        <end position="333"/>
    </location>
</feature>
<name>A0A6J4P2K6_9ACTN</name>
<reference evidence="2" key="1">
    <citation type="submission" date="2020-02" db="EMBL/GenBank/DDBJ databases">
        <authorList>
            <person name="Meier V. D."/>
        </authorList>
    </citation>
    <scope>NUCLEOTIDE SEQUENCE</scope>
    <source>
        <strain evidence="2">AVDCRST_MAG60</strain>
    </source>
</reference>
<proteinExistence type="predicted"/>
<dbReference type="AlphaFoldDB" id="A0A6J4P2K6"/>
<feature type="compositionally biased region" description="Basic and acidic residues" evidence="1">
    <location>
        <begin position="104"/>
        <end position="122"/>
    </location>
</feature>
<feature type="compositionally biased region" description="Basic residues" evidence="1">
    <location>
        <begin position="38"/>
        <end position="56"/>
    </location>
</feature>
<sequence length="354" mass="39653">VPSRCRRLRPDPCPVRWCGPRRRRRVTRLDDVGGVRAPARHGRADRHGGGHLHRRAQPPGHRQAGQASRPGAAQADPDRSEHAERAHRPRAHRHPAQPHRHGHRAPDRGGDRGPRRDLERRPFAALDRPGGSRARGGVGLRRRPRRGRQHRVLREQDEVLALAAVLAGRDRRRRDHRGQPAPGPEVPHRPDRPDPQLPLPAPLAPRRHGTRPRVHEPGLPRRRGGHRPAGGQGGEDHRLVADPQRPHGRHPDVGPRRSRCQPPGARAAGQPHRPLHGLGPRGRSRRRPLRHQPDLHRPPPCTHDVRRRADPQRCGGQPRARPARAARRPRQRAQRASGPRLGGTHRSSGRGHGL</sequence>
<evidence type="ECO:0000256" key="1">
    <source>
        <dbReference type="SAM" id="MobiDB-lite"/>
    </source>
</evidence>
<organism evidence="2">
    <name type="scientific">uncultured Nocardioides sp</name>
    <dbReference type="NCBI Taxonomy" id="198441"/>
    <lineage>
        <taxon>Bacteria</taxon>
        <taxon>Bacillati</taxon>
        <taxon>Actinomycetota</taxon>
        <taxon>Actinomycetes</taxon>
        <taxon>Propionibacteriales</taxon>
        <taxon>Nocardioidaceae</taxon>
        <taxon>Nocardioides</taxon>
        <taxon>environmental samples</taxon>
    </lineage>
</organism>
<protein>
    <submittedName>
        <fullName evidence="2">Uncharacterized protein</fullName>
    </submittedName>
</protein>
<feature type="compositionally biased region" description="Basic residues" evidence="1">
    <location>
        <begin position="140"/>
        <end position="151"/>
    </location>
</feature>
<feature type="non-terminal residue" evidence="2">
    <location>
        <position position="1"/>
    </location>
</feature>
<feature type="region of interest" description="Disordered" evidence="1">
    <location>
        <begin position="1"/>
        <end position="354"/>
    </location>
</feature>
<dbReference type="EMBL" id="CADCUN010000222">
    <property type="protein sequence ID" value="CAA9400836.1"/>
    <property type="molecule type" value="Genomic_DNA"/>
</dbReference>
<feature type="non-terminal residue" evidence="2">
    <location>
        <position position="354"/>
    </location>
</feature>
<gene>
    <name evidence="2" type="ORF">AVDCRST_MAG60-2103</name>
</gene>
<accession>A0A6J4P2K6</accession>
<evidence type="ECO:0000313" key="2">
    <source>
        <dbReference type="EMBL" id="CAA9400836.1"/>
    </source>
</evidence>
<feature type="compositionally biased region" description="Basic and acidic residues" evidence="1">
    <location>
        <begin position="76"/>
        <end position="86"/>
    </location>
</feature>
<feature type="compositionally biased region" description="Basic residues" evidence="1">
    <location>
        <begin position="87"/>
        <end position="103"/>
    </location>
</feature>